<dbReference type="Proteomes" id="UP000886842">
    <property type="component" value="Unassembled WGS sequence"/>
</dbReference>
<evidence type="ECO:0000313" key="3">
    <source>
        <dbReference type="Proteomes" id="UP000886842"/>
    </source>
</evidence>
<organism evidence="2 3">
    <name type="scientific">Candidatus Avipropionibacterium avicola</name>
    <dbReference type="NCBI Taxonomy" id="2840701"/>
    <lineage>
        <taxon>Bacteria</taxon>
        <taxon>Bacillati</taxon>
        <taxon>Actinomycetota</taxon>
        <taxon>Actinomycetes</taxon>
        <taxon>Propionibacteriales</taxon>
        <taxon>Propionibacteriaceae</taxon>
        <taxon>Propionibacteriaceae incertae sedis</taxon>
        <taxon>Candidatus Avipropionibacterium</taxon>
    </lineage>
</organism>
<gene>
    <name evidence="2" type="ORF">IAA98_12675</name>
</gene>
<feature type="region of interest" description="Disordered" evidence="1">
    <location>
        <begin position="197"/>
        <end position="223"/>
    </location>
</feature>
<sequence length="501" mass="54421">MRVLLVDVPDVVADPLTTQLAGRAEVTTLSADLLDPSAPLATEHDVVVHGLGSGSDEDDQLLRSTLGTWNLLHSLPRGRYVQLSTMQVFDGYDDGWDVRENWQPRPTTDPYVLACHLGELTGRDLTRGRDLTTVTVRLDEVVSKERFAAGPVGPRWLHLDDAVSAVLRAIHADLGDQAHGRWAMLHAVRGDGRFSPGSAEKDFGFRAEHTSPTHDGPNRPSLPTLAPVTGLQRPERITLYGAGGPLGAATLPLVTERALVRATDVTDLAELARRPPQSEGAPVPSPLSAPHENLVVDVSDAEQVRAAAVDADCLVNLSVVRVDTRVAFAVNLLGAWHTVRAAVSEGVPRVVQTGPTLAIAPYPWGSTHDRRVDGTQDFRSGDWIYLLTKMLGQEVCRIVAEAHGLACPVLLYCGFSVDPATRRARSGTGQPHSFSVSWADAGRSVVAAMDVERLDEPSPVVNILAPQPHDAWTVDRARRILGWQAEERLDELWFHPRVRQG</sequence>
<protein>
    <recommendedName>
        <fullName evidence="4">NAD-dependent epimerase/dehydratase domain-containing protein</fullName>
    </recommendedName>
</protein>
<evidence type="ECO:0000256" key="1">
    <source>
        <dbReference type="SAM" id="MobiDB-lite"/>
    </source>
</evidence>
<dbReference type="Gene3D" id="3.40.50.720">
    <property type="entry name" value="NAD(P)-binding Rossmann-like Domain"/>
    <property type="match status" value="2"/>
</dbReference>
<comment type="caution">
    <text evidence="2">The sequence shown here is derived from an EMBL/GenBank/DDBJ whole genome shotgun (WGS) entry which is preliminary data.</text>
</comment>
<reference evidence="2" key="2">
    <citation type="journal article" date="2021" name="PeerJ">
        <title>Extensive microbial diversity within the chicken gut microbiome revealed by metagenomics and culture.</title>
        <authorList>
            <person name="Gilroy R."/>
            <person name="Ravi A."/>
            <person name="Getino M."/>
            <person name="Pursley I."/>
            <person name="Horton D.L."/>
            <person name="Alikhan N.F."/>
            <person name="Baker D."/>
            <person name="Gharbi K."/>
            <person name="Hall N."/>
            <person name="Watson M."/>
            <person name="Adriaenssens E.M."/>
            <person name="Foster-Nyarko E."/>
            <person name="Jarju S."/>
            <person name="Secka A."/>
            <person name="Antonio M."/>
            <person name="Oren A."/>
            <person name="Chaudhuri R.R."/>
            <person name="La Ragione R."/>
            <person name="Hildebrand F."/>
            <person name="Pallen M.J."/>
        </authorList>
    </citation>
    <scope>NUCLEOTIDE SEQUENCE</scope>
    <source>
        <strain evidence="2">ChiGjej1B1-24693</strain>
    </source>
</reference>
<dbReference type="SUPFAM" id="SSF51735">
    <property type="entry name" value="NAD(P)-binding Rossmann-fold domains"/>
    <property type="match status" value="2"/>
</dbReference>
<dbReference type="EMBL" id="DVLP01000370">
    <property type="protein sequence ID" value="HIT76432.1"/>
    <property type="molecule type" value="Genomic_DNA"/>
</dbReference>
<feature type="compositionally biased region" description="Basic and acidic residues" evidence="1">
    <location>
        <begin position="199"/>
        <end position="212"/>
    </location>
</feature>
<dbReference type="AlphaFoldDB" id="A0A9D1H090"/>
<dbReference type="InterPro" id="IPR036291">
    <property type="entry name" value="NAD(P)-bd_dom_sf"/>
</dbReference>
<evidence type="ECO:0000313" key="2">
    <source>
        <dbReference type="EMBL" id="HIT76432.1"/>
    </source>
</evidence>
<evidence type="ECO:0008006" key="4">
    <source>
        <dbReference type="Google" id="ProtNLM"/>
    </source>
</evidence>
<accession>A0A9D1H090</accession>
<reference evidence="2" key="1">
    <citation type="submission" date="2020-10" db="EMBL/GenBank/DDBJ databases">
        <authorList>
            <person name="Gilroy R."/>
        </authorList>
    </citation>
    <scope>NUCLEOTIDE SEQUENCE</scope>
    <source>
        <strain evidence="2">ChiGjej1B1-24693</strain>
    </source>
</reference>
<name>A0A9D1H090_9ACTN</name>
<proteinExistence type="predicted"/>